<evidence type="ECO:0000256" key="7">
    <source>
        <dbReference type="ARBA" id="ARBA00023157"/>
    </source>
</evidence>
<evidence type="ECO:0000256" key="3">
    <source>
        <dbReference type="ARBA" id="ARBA00011233"/>
    </source>
</evidence>
<dbReference type="SUPFAM" id="SSF49785">
    <property type="entry name" value="Galactose-binding domain-like"/>
    <property type="match status" value="1"/>
</dbReference>
<dbReference type="Proteomes" id="UP001374579">
    <property type="component" value="Unassembled WGS sequence"/>
</dbReference>
<protein>
    <recommendedName>
        <fullName evidence="8">Fucolectin tachylectin-4 pentraxin-1 domain-containing protein</fullName>
    </recommendedName>
</protein>
<dbReference type="GO" id="GO:0046872">
    <property type="term" value="F:metal ion binding"/>
    <property type="evidence" value="ECO:0007669"/>
    <property type="project" value="UniProtKB-KW"/>
</dbReference>
<comment type="function">
    <text evidence="1">Acts as a defensive agent. Recognizes blood group fucosylated oligosaccharides including A, B, H and Lewis B-type antigens. Does not recognize Lewis A antigen and has low affinity for monovalent haptens.</text>
</comment>
<evidence type="ECO:0000256" key="4">
    <source>
        <dbReference type="ARBA" id="ARBA00022723"/>
    </source>
</evidence>
<name>A0AAN9GJG7_9CAEN</name>
<comment type="caution">
    <text evidence="9">The sequence shown here is derived from an EMBL/GenBank/DDBJ whole genome shotgun (WGS) entry which is preliminary data.</text>
</comment>
<dbReference type="GO" id="GO:0010185">
    <property type="term" value="P:regulation of cellular defense response"/>
    <property type="evidence" value="ECO:0007669"/>
    <property type="project" value="UniProtKB-ARBA"/>
</dbReference>
<keyword evidence="4" id="KW-0479">Metal-binding</keyword>
<evidence type="ECO:0000313" key="9">
    <source>
        <dbReference type="EMBL" id="KAK7111108.1"/>
    </source>
</evidence>
<comment type="subunit">
    <text evidence="3">Homotrimer.</text>
</comment>
<feature type="domain" description="Fucolectin tachylectin-4 pentraxin-1" evidence="8">
    <location>
        <begin position="98"/>
        <end position="245"/>
    </location>
</feature>
<dbReference type="PANTHER" id="PTHR45713:SF15">
    <property type="entry name" value="F5_8 TYPE C DOMAIN-CONTAINING PROTEIN"/>
    <property type="match status" value="1"/>
</dbReference>
<comment type="similarity">
    <text evidence="2">Belongs to the fucolectin family.</text>
</comment>
<evidence type="ECO:0000256" key="1">
    <source>
        <dbReference type="ARBA" id="ARBA00002219"/>
    </source>
</evidence>
<reference evidence="9 10" key="1">
    <citation type="submission" date="2024-02" db="EMBL/GenBank/DDBJ databases">
        <title>Chromosome-scale genome assembly of the rough periwinkle Littorina saxatilis.</title>
        <authorList>
            <person name="De Jode A."/>
            <person name="Faria R."/>
            <person name="Formenti G."/>
            <person name="Sims Y."/>
            <person name="Smith T.P."/>
            <person name="Tracey A."/>
            <person name="Wood J.M.D."/>
            <person name="Zagrodzka Z.B."/>
            <person name="Johannesson K."/>
            <person name="Butlin R.K."/>
            <person name="Leder E.H."/>
        </authorList>
    </citation>
    <scope>NUCLEOTIDE SEQUENCE [LARGE SCALE GENOMIC DNA]</scope>
    <source>
        <strain evidence="9">Snail1</strain>
        <tissue evidence="9">Muscle</tissue>
    </source>
</reference>
<evidence type="ECO:0000256" key="6">
    <source>
        <dbReference type="ARBA" id="ARBA00022837"/>
    </source>
</evidence>
<accession>A0AAN9GJG7</accession>
<dbReference type="Gene3D" id="2.60.120.260">
    <property type="entry name" value="Galactose-binding domain-like"/>
    <property type="match status" value="1"/>
</dbReference>
<keyword evidence="5" id="KW-0430">Lectin</keyword>
<evidence type="ECO:0000256" key="5">
    <source>
        <dbReference type="ARBA" id="ARBA00022734"/>
    </source>
</evidence>
<dbReference type="EMBL" id="JBAMIC010000003">
    <property type="protein sequence ID" value="KAK7111108.1"/>
    <property type="molecule type" value="Genomic_DNA"/>
</dbReference>
<dbReference type="Pfam" id="PF22633">
    <property type="entry name" value="F5_F8_type_C_2"/>
    <property type="match status" value="1"/>
</dbReference>
<keyword evidence="10" id="KW-1185">Reference proteome</keyword>
<gene>
    <name evidence="9" type="ORF">V1264_014880</name>
</gene>
<sequence length="247" mass="27240">MAFSPIQKRSFQQNVSLADVIFTEDLVFDAGARSHLHCLKTCVTTPCCRAYTYTRQSSAVRGRVGCRGYSAVMTPHTASLSAPGARTFYRPLVQQTETKNVAVGKTAVQSSTYASQDTADKAVDNNTNTHYNAHSCAVTNPHSQGSWWQVDLGQSYDITRVVITNRGDCCGARLRDFDVNVYTENPMTTPAAMEMLCYHYCGSMTQGATEELHCDSGVVTGRYVRLTNAPNEYLQLCEVQVFALNDE</sequence>
<dbReference type="InterPro" id="IPR006585">
    <property type="entry name" value="FTP1"/>
</dbReference>
<dbReference type="SMART" id="SM00607">
    <property type="entry name" value="FTP"/>
    <property type="match status" value="1"/>
</dbReference>
<dbReference type="GO" id="GO:0001868">
    <property type="term" value="P:regulation of complement activation, lectin pathway"/>
    <property type="evidence" value="ECO:0007669"/>
    <property type="project" value="UniProtKB-ARBA"/>
</dbReference>
<organism evidence="9 10">
    <name type="scientific">Littorina saxatilis</name>
    <dbReference type="NCBI Taxonomy" id="31220"/>
    <lineage>
        <taxon>Eukaryota</taxon>
        <taxon>Metazoa</taxon>
        <taxon>Spiralia</taxon>
        <taxon>Lophotrochozoa</taxon>
        <taxon>Mollusca</taxon>
        <taxon>Gastropoda</taxon>
        <taxon>Caenogastropoda</taxon>
        <taxon>Littorinimorpha</taxon>
        <taxon>Littorinoidea</taxon>
        <taxon>Littorinidae</taxon>
        <taxon>Littorina</taxon>
    </lineage>
</organism>
<evidence type="ECO:0000256" key="2">
    <source>
        <dbReference type="ARBA" id="ARBA00010147"/>
    </source>
</evidence>
<dbReference type="PANTHER" id="PTHR45713">
    <property type="entry name" value="FTP DOMAIN-CONTAINING PROTEIN"/>
    <property type="match status" value="1"/>
</dbReference>
<dbReference type="AlphaFoldDB" id="A0AAN9GJG7"/>
<dbReference type="InterPro" id="IPR051941">
    <property type="entry name" value="BG_Antigen-Binding_Lectin"/>
</dbReference>
<dbReference type="InterPro" id="IPR008979">
    <property type="entry name" value="Galactose-bd-like_sf"/>
</dbReference>
<keyword evidence="7" id="KW-1015">Disulfide bond</keyword>
<evidence type="ECO:0000313" key="10">
    <source>
        <dbReference type="Proteomes" id="UP001374579"/>
    </source>
</evidence>
<proteinExistence type="inferred from homology"/>
<dbReference type="GO" id="GO:0042806">
    <property type="term" value="F:fucose binding"/>
    <property type="evidence" value="ECO:0007669"/>
    <property type="project" value="UniProtKB-ARBA"/>
</dbReference>
<evidence type="ECO:0000259" key="8">
    <source>
        <dbReference type="SMART" id="SM00607"/>
    </source>
</evidence>
<keyword evidence="6" id="KW-0106">Calcium</keyword>